<comment type="caution">
    <text evidence="2">The sequence shown here is derived from an EMBL/GenBank/DDBJ whole genome shotgun (WGS) entry which is preliminary data.</text>
</comment>
<organism evidence="2 3">
    <name type="scientific">Halorubellus litoreus</name>
    <dbReference type="NCBI Taxonomy" id="755308"/>
    <lineage>
        <taxon>Archaea</taxon>
        <taxon>Methanobacteriati</taxon>
        <taxon>Methanobacteriota</taxon>
        <taxon>Stenosarchaea group</taxon>
        <taxon>Halobacteria</taxon>
        <taxon>Halobacteriales</taxon>
        <taxon>Halorubellaceae</taxon>
        <taxon>Halorubellus</taxon>
    </lineage>
</organism>
<dbReference type="EMBL" id="JBHSXN010000003">
    <property type="protein sequence ID" value="MFC6954361.1"/>
    <property type="molecule type" value="Genomic_DNA"/>
</dbReference>
<feature type="compositionally biased region" description="Low complexity" evidence="1">
    <location>
        <begin position="181"/>
        <end position="193"/>
    </location>
</feature>
<keyword evidence="3" id="KW-1185">Reference proteome</keyword>
<proteinExistence type="predicted"/>
<protein>
    <submittedName>
        <fullName evidence="2">Uncharacterized protein</fullName>
    </submittedName>
</protein>
<name>A0ABD5VND7_9EURY</name>
<evidence type="ECO:0000313" key="3">
    <source>
        <dbReference type="Proteomes" id="UP001596395"/>
    </source>
</evidence>
<evidence type="ECO:0000256" key="1">
    <source>
        <dbReference type="SAM" id="MobiDB-lite"/>
    </source>
</evidence>
<sequence length="193" mass="21005">MRTVTVDKYRCNKHDTLVVDATQYVPDRHAFTRYHCHRDSGVTHPDAATNGAAVALFCALEPQYSPPRTVVTAVRKDGGATNPTTNETVHAATWALDQVDADDVMLDTFAGTRRASADEDGVAVEITDGPGRPLEQDSRLWDPFEIHAAAHRGAATHVFQTTVPVRSPMDTTDVKDDTEAVEPTPETTAHASR</sequence>
<reference evidence="2 3" key="1">
    <citation type="journal article" date="2019" name="Int. J. Syst. Evol. Microbiol.">
        <title>The Global Catalogue of Microorganisms (GCM) 10K type strain sequencing project: providing services to taxonomists for standard genome sequencing and annotation.</title>
        <authorList>
            <consortium name="The Broad Institute Genomics Platform"/>
            <consortium name="The Broad Institute Genome Sequencing Center for Infectious Disease"/>
            <person name="Wu L."/>
            <person name="Ma J."/>
        </authorList>
    </citation>
    <scope>NUCLEOTIDE SEQUENCE [LARGE SCALE GENOMIC DNA]</scope>
    <source>
        <strain evidence="2 3">GX26</strain>
    </source>
</reference>
<dbReference type="Proteomes" id="UP001596395">
    <property type="component" value="Unassembled WGS sequence"/>
</dbReference>
<feature type="region of interest" description="Disordered" evidence="1">
    <location>
        <begin position="167"/>
        <end position="193"/>
    </location>
</feature>
<accession>A0ABD5VND7</accession>
<evidence type="ECO:0000313" key="2">
    <source>
        <dbReference type="EMBL" id="MFC6954361.1"/>
    </source>
</evidence>
<gene>
    <name evidence="2" type="ORF">ACFQGB_15970</name>
</gene>
<dbReference type="AlphaFoldDB" id="A0ABD5VND7"/>